<gene>
    <name evidence="2" type="ORF">SLS53_001789</name>
</gene>
<dbReference type="Proteomes" id="UP001320245">
    <property type="component" value="Unassembled WGS sequence"/>
</dbReference>
<proteinExistence type="predicted"/>
<keyword evidence="3" id="KW-1185">Reference proteome</keyword>
<feature type="compositionally biased region" description="Basic and acidic residues" evidence="1">
    <location>
        <begin position="120"/>
        <end position="138"/>
    </location>
</feature>
<dbReference type="EMBL" id="JAJSPL020000004">
    <property type="protein sequence ID" value="KAK7747534.1"/>
    <property type="molecule type" value="Genomic_DNA"/>
</dbReference>
<evidence type="ECO:0008006" key="4">
    <source>
        <dbReference type="Google" id="ProtNLM"/>
    </source>
</evidence>
<evidence type="ECO:0000256" key="1">
    <source>
        <dbReference type="SAM" id="MobiDB-lite"/>
    </source>
</evidence>
<sequence length="209" mass="23115">MCTYEKKDYLLAHLGPAGAQAFRARVEGEAAALGVKVNWEGRCGNTRDSHILLLLAARQQQKRGHHRRAATAPGPPSVFQELLDAFSRGVFEKGMDISDRCLLVKTAMRAGLRVEIARDRDDEGDMGGEKDGEARRGDEEAEEALLRWLDCEEARAEADALDRYAKEVAGIAAVPTYIVQGRYEVGGKQEPEVFLRLFERLKSATVNGE</sequence>
<dbReference type="AlphaFoldDB" id="A0AAN9UFW7"/>
<evidence type="ECO:0000313" key="2">
    <source>
        <dbReference type="EMBL" id="KAK7747534.1"/>
    </source>
</evidence>
<comment type="caution">
    <text evidence="2">The sequence shown here is derived from an EMBL/GenBank/DDBJ whole genome shotgun (WGS) entry which is preliminary data.</text>
</comment>
<dbReference type="PANTHER" id="PTHR13887">
    <property type="entry name" value="GLUTATHIONE S-TRANSFERASE KAPPA"/>
    <property type="match status" value="1"/>
</dbReference>
<name>A0AAN9UFW7_9PEZI</name>
<dbReference type="Gene3D" id="3.40.30.10">
    <property type="entry name" value="Glutaredoxin"/>
    <property type="match status" value="1"/>
</dbReference>
<organism evidence="2 3">
    <name type="scientific">Cytospora paraplurivora</name>
    <dbReference type="NCBI Taxonomy" id="2898453"/>
    <lineage>
        <taxon>Eukaryota</taxon>
        <taxon>Fungi</taxon>
        <taxon>Dikarya</taxon>
        <taxon>Ascomycota</taxon>
        <taxon>Pezizomycotina</taxon>
        <taxon>Sordariomycetes</taxon>
        <taxon>Sordariomycetidae</taxon>
        <taxon>Diaporthales</taxon>
        <taxon>Cytosporaceae</taxon>
        <taxon>Cytospora</taxon>
    </lineage>
</organism>
<dbReference type="PANTHER" id="PTHR13887:SF41">
    <property type="entry name" value="THIOREDOXIN SUPERFAMILY PROTEIN"/>
    <property type="match status" value="1"/>
</dbReference>
<protein>
    <recommendedName>
        <fullName evidence="4">DSBA-like thioredoxin domain-containing protein</fullName>
    </recommendedName>
</protein>
<feature type="region of interest" description="Disordered" evidence="1">
    <location>
        <begin position="120"/>
        <end position="139"/>
    </location>
</feature>
<dbReference type="SUPFAM" id="SSF52833">
    <property type="entry name" value="Thioredoxin-like"/>
    <property type="match status" value="1"/>
</dbReference>
<dbReference type="InterPro" id="IPR036249">
    <property type="entry name" value="Thioredoxin-like_sf"/>
</dbReference>
<accession>A0AAN9UFW7</accession>
<reference evidence="2 3" key="1">
    <citation type="journal article" date="2023" name="PLoS ONE">
        <title>Cytospora paraplurivora sp. nov. isolated from orchards with fruit tree decline syndrome in Ontario, Canada.</title>
        <authorList>
            <person name="Ilyukhin E."/>
            <person name="Nguyen H.D.T."/>
            <person name="Castle A.J."/>
            <person name="Ellouze W."/>
        </authorList>
    </citation>
    <scope>NUCLEOTIDE SEQUENCE [LARGE SCALE GENOMIC DNA]</scope>
    <source>
        <strain evidence="2 3">FDS-564</strain>
    </source>
</reference>
<evidence type="ECO:0000313" key="3">
    <source>
        <dbReference type="Proteomes" id="UP001320245"/>
    </source>
</evidence>